<reference evidence="4" key="1">
    <citation type="journal article" date="2019" name="Int. J. Syst. Evol. Microbiol.">
        <title>The Global Catalogue of Microorganisms (GCM) 10K type strain sequencing project: providing services to taxonomists for standard genome sequencing and annotation.</title>
        <authorList>
            <consortium name="The Broad Institute Genomics Platform"/>
            <consortium name="The Broad Institute Genome Sequencing Center for Infectious Disease"/>
            <person name="Wu L."/>
            <person name="Ma J."/>
        </authorList>
    </citation>
    <scope>NUCLEOTIDE SEQUENCE [LARGE SCALE GENOMIC DNA]</scope>
    <source>
        <strain evidence="4">JCM 10303</strain>
    </source>
</reference>
<evidence type="ECO:0000256" key="2">
    <source>
        <dbReference type="SAM" id="SignalP"/>
    </source>
</evidence>
<dbReference type="Proteomes" id="UP001500729">
    <property type="component" value="Unassembled WGS sequence"/>
</dbReference>
<evidence type="ECO:0008006" key="5">
    <source>
        <dbReference type="Google" id="ProtNLM"/>
    </source>
</evidence>
<evidence type="ECO:0000313" key="4">
    <source>
        <dbReference type="Proteomes" id="UP001500729"/>
    </source>
</evidence>
<organism evidence="3 4">
    <name type="scientific">Saccharopolyspora erythraea</name>
    <name type="common">Streptomyces erythraeus</name>
    <dbReference type="NCBI Taxonomy" id="1836"/>
    <lineage>
        <taxon>Bacteria</taxon>
        <taxon>Bacillati</taxon>
        <taxon>Actinomycetota</taxon>
        <taxon>Actinomycetes</taxon>
        <taxon>Pseudonocardiales</taxon>
        <taxon>Pseudonocardiaceae</taxon>
        <taxon>Saccharopolyspora</taxon>
    </lineage>
</organism>
<feature type="chain" id="PRO_5045509312" description="Secreted protein" evidence="2">
    <location>
        <begin position="28"/>
        <end position="104"/>
    </location>
</feature>
<protein>
    <recommendedName>
        <fullName evidence="5">Secreted protein</fullName>
    </recommendedName>
</protein>
<comment type="caution">
    <text evidence="3">The sequence shown here is derived from an EMBL/GenBank/DDBJ whole genome shotgun (WGS) entry which is preliminary data.</text>
</comment>
<dbReference type="RefSeq" id="WP_009949421.1">
    <property type="nucleotide sequence ID" value="NZ_BAAAGS010000002.1"/>
</dbReference>
<proteinExistence type="predicted"/>
<feature type="compositionally biased region" description="Acidic residues" evidence="1">
    <location>
        <begin position="94"/>
        <end position="104"/>
    </location>
</feature>
<keyword evidence="2" id="KW-0732">Signal</keyword>
<name>A0ABP3LZE9_SACER</name>
<keyword evidence="4" id="KW-1185">Reference proteome</keyword>
<evidence type="ECO:0000256" key="1">
    <source>
        <dbReference type="SAM" id="MobiDB-lite"/>
    </source>
</evidence>
<feature type="signal peptide" evidence="2">
    <location>
        <begin position="1"/>
        <end position="27"/>
    </location>
</feature>
<accession>A0ABP3LZE9</accession>
<feature type="region of interest" description="Disordered" evidence="1">
    <location>
        <begin position="24"/>
        <end position="104"/>
    </location>
</feature>
<evidence type="ECO:0000313" key="3">
    <source>
        <dbReference type="EMBL" id="GAA0509594.1"/>
    </source>
</evidence>
<sequence length="104" mass="11107">MRTATRLVAATALALPVLFGASGMALADGDHGHKHGKKGDDTVQVQDQDQDNKTDQKNETGQDINQAQWVVGGKGGDQNAQNWSASENKNGTEQDQDASQEDED</sequence>
<gene>
    <name evidence="3" type="ORF">GCM10009533_05510</name>
</gene>
<dbReference type="EMBL" id="BAAAGS010000002">
    <property type="protein sequence ID" value="GAA0509594.1"/>
    <property type="molecule type" value="Genomic_DNA"/>
</dbReference>
<feature type="compositionally biased region" description="Basic and acidic residues" evidence="1">
    <location>
        <begin position="50"/>
        <end position="60"/>
    </location>
</feature>
<feature type="compositionally biased region" description="Polar residues" evidence="1">
    <location>
        <begin position="78"/>
        <end position="91"/>
    </location>
</feature>